<protein>
    <submittedName>
        <fullName evidence="2">Uncharacterized protein</fullName>
    </submittedName>
</protein>
<feature type="compositionally biased region" description="Low complexity" evidence="1">
    <location>
        <begin position="66"/>
        <end position="76"/>
    </location>
</feature>
<keyword evidence="3" id="KW-1185">Reference proteome</keyword>
<evidence type="ECO:0000313" key="3">
    <source>
        <dbReference type="Proteomes" id="UP000018624"/>
    </source>
</evidence>
<sequence>MAKYKFVARVALKGDFDAEDGLGTALQEVQAGTKAGTDDKKLYDSLLEQGYIKSAKDAAKEEDEAPAASSNPSTAPKVESTDSTAKSGGKQGAGK</sequence>
<dbReference type="OrthoDB" id="41145at10239"/>
<gene>
    <name evidence="2" type="ORF">Salvo_55</name>
</gene>
<name>V5Q9X9_9CAUD</name>
<organism evidence="2 3">
    <name type="scientific">Xylella phage Salvo</name>
    <dbReference type="NCBI Taxonomy" id="1415147"/>
    <lineage>
        <taxon>Viruses</taxon>
        <taxon>Duplodnaviria</taxon>
        <taxon>Heunggongvirae</taxon>
        <taxon>Uroviricota</taxon>
        <taxon>Caudoviricetes</taxon>
        <taxon>Casjensviridae</taxon>
        <taxon>Salvovirus</taxon>
        <taxon>Salvovirus salvo</taxon>
    </lineage>
</organism>
<dbReference type="Proteomes" id="UP000018624">
    <property type="component" value="Segment"/>
</dbReference>
<reference evidence="2 3" key="1">
    <citation type="journal article" date="2014" name="J. Bacteriol.">
        <title>Characterization of novel virulent broad-host-range phages of Xylella fastidiosa and Xanthomonas.</title>
        <authorList>
            <person name="Ahern S.J."/>
            <person name="Das M."/>
            <person name="Bhowmick T.S."/>
            <person name="Young R."/>
            <person name="Gonzalez C.F."/>
        </authorList>
    </citation>
    <scope>NUCLEOTIDE SEQUENCE [LARGE SCALE GENOMIC DNA]</scope>
</reference>
<proteinExistence type="predicted"/>
<accession>V5Q9X9</accession>
<evidence type="ECO:0000313" key="2">
    <source>
        <dbReference type="EMBL" id="AHB12255.1"/>
    </source>
</evidence>
<feature type="region of interest" description="Disordered" evidence="1">
    <location>
        <begin position="55"/>
        <end position="95"/>
    </location>
</feature>
<dbReference type="EMBL" id="KF626668">
    <property type="protein sequence ID" value="AHB12255.1"/>
    <property type="molecule type" value="Genomic_DNA"/>
</dbReference>
<evidence type="ECO:0000256" key="1">
    <source>
        <dbReference type="SAM" id="MobiDB-lite"/>
    </source>
</evidence>